<protein>
    <submittedName>
        <fullName evidence="1">Toprim domain-containing protein</fullName>
    </submittedName>
</protein>
<dbReference type="Pfam" id="PF13155">
    <property type="entry name" value="Toprim_2"/>
    <property type="match status" value="1"/>
</dbReference>
<reference evidence="2" key="1">
    <citation type="journal article" date="2019" name="Int. J. Syst. Evol. Microbiol.">
        <title>The Global Catalogue of Microorganisms (GCM) 10K type strain sequencing project: providing services to taxonomists for standard genome sequencing and annotation.</title>
        <authorList>
            <consortium name="The Broad Institute Genomics Platform"/>
            <consortium name="The Broad Institute Genome Sequencing Center for Infectious Disease"/>
            <person name="Wu L."/>
            <person name="Ma J."/>
        </authorList>
    </citation>
    <scope>NUCLEOTIDE SEQUENCE [LARGE SCALE GENOMIC DNA]</scope>
    <source>
        <strain evidence="2">CCUG 63563</strain>
    </source>
</reference>
<proteinExistence type="predicted"/>
<accession>A0ABW3H1J7</accession>
<keyword evidence="2" id="KW-1185">Reference proteome</keyword>
<dbReference type="EMBL" id="JBHTJF010000021">
    <property type="protein sequence ID" value="MFD0943059.1"/>
    <property type="molecule type" value="Genomic_DNA"/>
</dbReference>
<sequence>MEGIILFVEGRSDRLAIHRVYPDIEIVCTNGTMSEYDLEQLVEPYEGAALYTFFDRDKSGDRLRAQFDALFIDATHLHVPPPVIEVADIPPLVLSSIMKTTFKKKEGL</sequence>
<evidence type="ECO:0000313" key="1">
    <source>
        <dbReference type="EMBL" id="MFD0943059.1"/>
    </source>
</evidence>
<dbReference type="SUPFAM" id="SSF110455">
    <property type="entry name" value="Toprim domain"/>
    <property type="match status" value="1"/>
</dbReference>
<name>A0ABW3H1J7_9BACL</name>
<dbReference type="Proteomes" id="UP001596976">
    <property type="component" value="Unassembled WGS sequence"/>
</dbReference>
<gene>
    <name evidence="1" type="ORF">ACFQ0V_04665</name>
</gene>
<organism evidence="1 2">
    <name type="scientific">Savagea faecisuis</name>
    <dbReference type="NCBI Taxonomy" id="1274803"/>
    <lineage>
        <taxon>Bacteria</taxon>
        <taxon>Bacillati</taxon>
        <taxon>Bacillota</taxon>
        <taxon>Bacilli</taxon>
        <taxon>Bacillales</taxon>
        <taxon>Caryophanaceae</taxon>
        <taxon>Savagea</taxon>
    </lineage>
</organism>
<dbReference type="RefSeq" id="WP_381010305.1">
    <property type="nucleotide sequence ID" value="NZ_JBHTJF010000021.1"/>
</dbReference>
<comment type="caution">
    <text evidence="1">The sequence shown here is derived from an EMBL/GenBank/DDBJ whole genome shotgun (WGS) entry which is preliminary data.</text>
</comment>
<evidence type="ECO:0000313" key="2">
    <source>
        <dbReference type="Proteomes" id="UP001596976"/>
    </source>
</evidence>
<dbReference type="Gene3D" id="3.40.1360.10">
    <property type="match status" value="1"/>
</dbReference>